<gene>
    <name evidence="1" type="ORF">R4F53_20090</name>
</gene>
<protein>
    <submittedName>
        <fullName evidence="1">Uncharacterized protein</fullName>
    </submittedName>
</protein>
<evidence type="ECO:0000313" key="1">
    <source>
        <dbReference type="EMBL" id="MDV7014592.1"/>
    </source>
</evidence>
<dbReference type="Proteomes" id="UP001187143">
    <property type="component" value="Unassembled WGS sequence"/>
</dbReference>
<comment type="caution">
    <text evidence="1">The sequence shown here is derived from an EMBL/GenBank/DDBJ whole genome shotgun (WGS) entry which is preliminary data.</text>
</comment>
<dbReference type="AlphaFoldDB" id="A0AAE4UDG3"/>
<dbReference type="EMBL" id="JAWLLD010000025">
    <property type="protein sequence ID" value="MDV7014592.1"/>
    <property type="molecule type" value="Genomic_DNA"/>
</dbReference>
<sequence length="174" mass="19525">MEFRLYESSGFVADCPPFAESDDFDALRLWVVDNNDWKGVRQAAVIASAAGQFWYVDRDGSARPASDERGKTGGRSQAQKFAERIDAIRPFTPKSASDLGYDFPPPERWQHTTIQVPPLPPRARPRLRWFSLATGRPARKGIDSEVYADIEDGTGRYERRRGASQFTAVLVDGD</sequence>
<organism evidence="1 2">
    <name type="scientific">Mycobacterium intracellulare</name>
    <dbReference type="NCBI Taxonomy" id="1767"/>
    <lineage>
        <taxon>Bacteria</taxon>
        <taxon>Bacillati</taxon>
        <taxon>Actinomycetota</taxon>
        <taxon>Actinomycetes</taxon>
        <taxon>Mycobacteriales</taxon>
        <taxon>Mycobacteriaceae</taxon>
        <taxon>Mycobacterium</taxon>
        <taxon>Mycobacterium avium complex (MAC)</taxon>
    </lineage>
</organism>
<proteinExistence type="predicted"/>
<reference evidence="1" key="1">
    <citation type="submission" date="2023-10" db="EMBL/GenBank/DDBJ databases">
        <title>Characterization and genome sequence of Mycobacterium intracellulare ABSURDO, a novel pathogenic isolate with three colony morphotypes that vary in growth and acid-fastness.</title>
        <authorList>
            <person name="Jude B.A."/>
            <person name="Robinson R.T."/>
        </authorList>
    </citation>
    <scope>NUCLEOTIDE SEQUENCE</scope>
    <source>
        <strain evidence="1">ABSURDO Component B</strain>
    </source>
</reference>
<evidence type="ECO:0000313" key="2">
    <source>
        <dbReference type="Proteomes" id="UP001187143"/>
    </source>
</evidence>
<accession>A0AAE4UDG3</accession>
<dbReference type="RefSeq" id="WP_317728472.1">
    <property type="nucleotide sequence ID" value="NZ_JAWLLC010000024.1"/>
</dbReference>
<name>A0AAE4UDG3_MYCIT</name>